<keyword evidence="3" id="KW-1185">Reference proteome</keyword>
<sequence>MHLDSTTHTLMNLVQLKLLSFICELPMYINNPRHPSTAHEPLTHTAIPSTMSLY</sequence>
<feature type="region of interest" description="Disordered" evidence="1">
    <location>
        <begin position="34"/>
        <end position="54"/>
    </location>
</feature>
<evidence type="ECO:0000256" key="1">
    <source>
        <dbReference type="SAM" id="MobiDB-lite"/>
    </source>
</evidence>
<name>A0A9P5WYG6_9AGAR</name>
<evidence type="ECO:0000313" key="3">
    <source>
        <dbReference type="Proteomes" id="UP000807342"/>
    </source>
</evidence>
<accession>A0A9P5WYG6</accession>
<gene>
    <name evidence="2" type="ORF">P691DRAFT_174158</name>
</gene>
<proteinExistence type="predicted"/>
<evidence type="ECO:0000313" key="2">
    <source>
        <dbReference type="EMBL" id="KAF9440052.1"/>
    </source>
</evidence>
<organism evidence="2 3">
    <name type="scientific">Macrolepiota fuliginosa MF-IS2</name>
    <dbReference type="NCBI Taxonomy" id="1400762"/>
    <lineage>
        <taxon>Eukaryota</taxon>
        <taxon>Fungi</taxon>
        <taxon>Dikarya</taxon>
        <taxon>Basidiomycota</taxon>
        <taxon>Agaricomycotina</taxon>
        <taxon>Agaricomycetes</taxon>
        <taxon>Agaricomycetidae</taxon>
        <taxon>Agaricales</taxon>
        <taxon>Agaricineae</taxon>
        <taxon>Agaricaceae</taxon>
        <taxon>Macrolepiota</taxon>
    </lineage>
</organism>
<dbReference type="AlphaFoldDB" id="A0A9P5WYG6"/>
<comment type="caution">
    <text evidence="2">The sequence shown here is derived from an EMBL/GenBank/DDBJ whole genome shotgun (WGS) entry which is preliminary data.</text>
</comment>
<dbReference type="EMBL" id="MU152938">
    <property type="protein sequence ID" value="KAF9440052.1"/>
    <property type="molecule type" value="Genomic_DNA"/>
</dbReference>
<reference evidence="2" key="1">
    <citation type="submission" date="2020-11" db="EMBL/GenBank/DDBJ databases">
        <authorList>
            <consortium name="DOE Joint Genome Institute"/>
            <person name="Ahrendt S."/>
            <person name="Riley R."/>
            <person name="Andreopoulos W."/>
            <person name="Labutti K."/>
            <person name="Pangilinan J."/>
            <person name="Ruiz-Duenas F.J."/>
            <person name="Barrasa J.M."/>
            <person name="Sanchez-Garcia M."/>
            <person name="Camarero S."/>
            <person name="Miyauchi S."/>
            <person name="Serrano A."/>
            <person name="Linde D."/>
            <person name="Babiker R."/>
            <person name="Drula E."/>
            <person name="Ayuso-Fernandez I."/>
            <person name="Pacheco R."/>
            <person name="Padilla G."/>
            <person name="Ferreira P."/>
            <person name="Barriuso J."/>
            <person name="Kellner H."/>
            <person name="Castanera R."/>
            <person name="Alfaro M."/>
            <person name="Ramirez L."/>
            <person name="Pisabarro A.G."/>
            <person name="Kuo A."/>
            <person name="Tritt A."/>
            <person name="Lipzen A."/>
            <person name="He G."/>
            <person name="Yan M."/>
            <person name="Ng V."/>
            <person name="Cullen D."/>
            <person name="Martin F."/>
            <person name="Rosso M.-N."/>
            <person name="Henrissat B."/>
            <person name="Hibbett D."/>
            <person name="Martinez A.T."/>
            <person name="Grigoriev I.V."/>
        </authorList>
    </citation>
    <scope>NUCLEOTIDE SEQUENCE</scope>
    <source>
        <strain evidence="2">MF-IS2</strain>
    </source>
</reference>
<protein>
    <submittedName>
        <fullName evidence="2">Uncharacterized protein</fullName>
    </submittedName>
</protein>
<dbReference type="Proteomes" id="UP000807342">
    <property type="component" value="Unassembled WGS sequence"/>
</dbReference>